<dbReference type="RefSeq" id="WP_180941845.1">
    <property type="nucleotide sequence ID" value="NZ_CP041239.1"/>
</dbReference>
<dbReference type="InterPro" id="IPR017871">
    <property type="entry name" value="ABC_transporter-like_CS"/>
</dbReference>
<keyword evidence="4 6" id="KW-0067">ATP-binding</keyword>
<dbReference type="Pfam" id="PF00005">
    <property type="entry name" value="ABC_tran"/>
    <property type="match status" value="1"/>
</dbReference>
<gene>
    <name evidence="6" type="ORF">FKV68_21000</name>
</gene>
<evidence type="ECO:0000256" key="5">
    <source>
        <dbReference type="ARBA" id="ARBA00022970"/>
    </source>
</evidence>
<dbReference type="SMART" id="SM00382">
    <property type="entry name" value="AAA"/>
    <property type="match status" value="1"/>
</dbReference>
<protein>
    <submittedName>
        <fullName evidence="6">ABC transporter ATP-binding protein</fullName>
    </submittedName>
</protein>
<dbReference type="InterPro" id="IPR052156">
    <property type="entry name" value="BCAA_Transport_ATP-bd_LivF"/>
</dbReference>
<dbReference type="EMBL" id="CP041239">
    <property type="protein sequence ID" value="QLL63963.1"/>
    <property type="molecule type" value="Genomic_DNA"/>
</dbReference>
<evidence type="ECO:0000313" key="7">
    <source>
        <dbReference type="Proteomes" id="UP000510721"/>
    </source>
</evidence>
<dbReference type="KEGG" id="emx:FKV68_21000"/>
<dbReference type="PROSITE" id="PS50893">
    <property type="entry name" value="ABC_TRANSPORTER_2"/>
    <property type="match status" value="1"/>
</dbReference>
<proteinExistence type="inferred from homology"/>
<keyword evidence="3" id="KW-0547">Nucleotide-binding</keyword>
<evidence type="ECO:0000313" key="6">
    <source>
        <dbReference type="EMBL" id="QLL63963.1"/>
    </source>
</evidence>
<dbReference type="Proteomes" id="UP000510721">
    <property type="component" value="Plasmid pEmeITTGR7a"/>
</dbReference>
<evidence type="ECO:0000256" key="4">
    <source>
        <dbReference type="ARBA" id="ARBA00022840"/>
    </source>
</evidence>
<dbReference type="AlphaFoldDB" id="A0A859QE47"/>
<dbReference type="InterPro" id="IPR027417">
    <property type="entry name" value="P-loop_NTPase"/>
</dbReference>
<dbReference type="PROSITE" id="PS00211">
    <property type="entry name" value="ABC_TRANSPORTER_1"/>
    <property type="match status" value="1"/>
</dbReference>
<evidence type="ECO:0000256" key="1">
    <source>
        <dbReference type="ARBA" id="ARBA00005417"/>
    </source>
</evidence>
<dbReference type="SUPFAM" id="SSF52540">
    <property type="entry name" value="P-loop containing nucleoside triphosphate hydrolases"/>
    <property type="match status" value="1"/>
</dbReference>
<dbReference type="GO" id="GO:0015658">
    <property type="term" value="F:branched-chain amino acid transmembrane transporter activity"/>
    <property type="evidence" value="ECO:0007669"/>
    <property type="project" value="TreeGrafter"/>
</dbReference>
<keyword evidence="5" id="KW-0029">Amino-acid transport</keyword>
<evidence type="ECO:0000256" key="2">
    <source>
        <dbReference type="ARBA" id="ARBA00022448"/>
    </source>
</evidence>
<dbReference type="InterPro" id="IPR003439">
    <property type="entry name" value="ABC_transporter-like_ATP-bd"/>
</dbReference>
<dbReference type="PANTHER" id="PTHR43820">
    <property type="entry name" value="HIGH-AFFINITY BRANCHED-CHAIN AMINO ACID TRANSPORT ATP-BINDING PROTEIN LIVF"/>
    <property type="match status" value="1"/>
</dbReference>
<keyword evidence="6" id="KW-0614">Plasmid</keyword>
<dbReference type="InterPro" id="IPR003593">
    <property type="entry name" value="AAA+_ATPase"/>
</dbReference>
<evidence type="ECO:0000256" key="3">
    <source>
        <dbReference type="ARBA" id="ARBA00022741"/>
    </source>
</evidence>
<comment type="similarity">
    <text evidence="1">Belongs to the ABC transporter superfamily.</text>
</comment>
<reference evidence="6 7" key="1">
    <citation type="submission" date="2019-06" db="EMBL/GenBank/DDBJ databases">
        <title>Complete genome sequence of Ensifer mexicanus ITTG R7 isolated from nodules of Acacia angustissima (Mill.) Kuntze.</title>
        <authorList>
            <person name="Rincon-Rosales R."/>
            <person name="Rogel M.A."/>
            <person name="Guerrero G."/>
            <person name="Rincon-Molina C.I."/>
            <person name="Lopez-Lopez A."/>
            <person name="Martinez-Romero E."/>
        </authorList>
    </citation>
    <scope>NUCLEOTIDE SEQUENCE [LARGE SCALE GENOMIC DNA]</scope>
    <source>
        <strain evidence="6 7">ITTG R7</strain>
        <plasmid evidence="7">pemeittgr7a</plasmid>
    </source>
</reference>
<organism evidence="6 7">
    <name type="scientific">Sinorhizobium mexicanum</name>
    <dbReference type="NCBI Taxonomy" id="375549"/>
    <lineage>
        <taxon>Bacteria</taxon>
        <taxon>Pseudomonadati</taxon>
        <taxon>Pseudomonadota</taxon>
        <taxon>Alphaproteobacteria</taxon>
        <taxon>Hyphomicrobiales</taxon>
        <taxon>Rhizobiaceae</taxon>
        <taxon>Sinorhizobium/Ensifer group</taxon>
        <taxon>Sinorhizobium</taxon>
    </lineage>
</organism>
<dbReference type="GO" id="GO:0005524">
    <property type="term" value="F:ATP binding"/>
    <property type="evidence" value="ECO:0007669"/>
    <property type="project" value="UniProtKB-KW"/>
</dbReference>
<sequence>MSIETADLIKNPASVAPLLKVDNLHGWYGESHVLHGMTFEVAPGEVITLLGRNGAGKSTTLKAIMGILARRRGSILFDGQETAKMSSCSIGRLGIGYVPEDRGIFASLSVKENLLLPPVVRAGGMSLEHIYKLFPNLLERIGSQGKKLSGGEQQMLAIGRVLRTGARLLLLDEPTEGLAPVIIDQIGAIIARLKQDGFTIVLVEQNFRFAASLADRHYVVEQGRVIDMIDADAVAANSDKLHAYLGV</sequence>
<keyword evidence="2" id="KW-0813">Transport</keyword>
<dbReference type="GO" id="GO:0015807">
    <property type="term" value="P:L-amino acid transport"/>
    <property type="evidence" value="ECO:0007669"/>
    <property type="project" value="TreeGrafter"/>
</dbReference>
<dbReference type="GO" id="GO:0016887">
    <property type="term" value="F:ATP hydrolysis activity"/>
    <property type="evidence" value="ECO:0007669"/>
    <property type="project" value="InterPro"/>
</dbReference>
<dbReference type="PANTHER" id="PTHR43820:SF4">
    <property type="entry name" value="HIGH-AFFINITY BRANCHED-CHAIN AMINO ACID TRANSPORT ATP-BINDING PROTEIN LIVF"/>
    <property type="match status" value="1"/>
</dbReference>
<dbReference type="Gene3D" id="3.40.50.300">
    <property type="entry name" value="P-loop containing nucleotide triphosphate hydrolases"/>
    <property type="match status" value="1"/>
</dbReference>
<geneLocation type="plasmid" evidence="7">
    <name>pemeittgr7a</name>
</geneLocation>
<dbReference type="CDD" id="cd03224">
    <property type="entry name" value="ABC_TM1139_LivF_branched"/>
    <property type="match status" value="1"/>
</dbReference>
<accession>A0A859QE47</accession>
<keyword evidence="7" id="KW-1185">Reference proteome</keyword>
<name>A0A859QE47_9HYPH</name>